<reference evidence="2" key="1">
    <citation type="journal article" date="2014" name="Front. Microbiol.">
        <title>High frequency of phylogenetically diverse reductive dehalogenase-homologous genes in deep subseafloor sedimentary metagenomes.</title>
        <authorList>
            <person name="Kawai M."/>
            <person name="Futagami T."/>
            <person name="Toyoda A."/>
            <person name="Takaki Y."/>
            <person name="Nishi S."/>
            <person name="Hori S."/>
            <person name="Arai W."/>
            <person name="Tsubouchi T."/>
            <person name="Morono Y."/>
            <person name="Uchiyama I."/>
            <person name="Ito T."/>
            <person name="Fujiyama A."/>
            <person name="Inagaki F."/>
            <person name="Takami H."/>
        </authorList>
    </citation>
    <scope>NUCLEOTIDE SEQUENCE</scope>
    <source>
        <strain evidence="2">Expedition CK06-06</strain>
    </source>
</reference>
<sequence>MTPLQNNMDELFNYINKHGFVFWTCPEGCHDIVDWNDDKTQATCRKCKTKSKRIIRKKPHDPPPKNDRST</sequence>
<accession>X0ZZ13</accession>
<name>X0ZZ13_9ZZZZ</name>
<evidence type="ECO:0000256" key="1">
    <source>
        <dbReference type="SAM" id="MobiDB-lite"/>
    </source>
</evidence>
<proteinExistence type="predicted"/>
<evidence type="ECO:0000313" key="2">
    <source>
        <dbReference type="EMBL" id="GAG75085.1"/>
    </source>
</evidence>
<dbReference type="EMBL" id="BART01017111">
    <property type="protein sequence ID" value="GAG75085.1"/>
    <property type="molecule type" value="Genomic_DNA"/>
</dbReference>
<feature type="compositionally biased region" description="Basic and acidic residues" evidence="1">
    <location>
        <begin position="60"/>
        <end position="70"/>
    </location>
</feature>
<feature type="region of interest" description="Disordered" evidence="1">
    <location>
        <begin position="51"/>
        <end position="70"/>
    </location>
</feature>
<protein>
    <recommendedName>
        <fullName evidence="3">Zinc-ribbon domain-containing protein</fullName>
    </recommendedName>
</protein>
<dbReference type="AlphaFoldDB" id="X0ZZ13"/>
<comment type="caution">
    <text evidence="2">The sequence shown here is derived from an EMBL/GenBank/DDBJ whole genome shotgun (WGS) entry which is preliminary data.</text>
</comment>
<evidence type="ECO:0008006" key="3">
    <source>
        <dbReference type="Google" id="ProtNLM"/>
    </source>
</evidence>
<organism evidence="2">
    <name type="scientific">marine sediment metagenome</name>
    <dbReference type="NCBI Taxonomy" id="412755"/>
    <lineage>
        <taxon>unclassified sequences</taxon>
        <taxon>metagenomes</taxon>
        <taxon>ecological metagenomes</taxon>
    </lineage>
</organism>
<gene>
    <name evidence="2" type="ORF">S01H4_32677</name>
</gene>